<sequence length="121" mass="13986">MYYQAINLNEKLSKFNDQWSPKVIGQINDHQFKLVKIAGEYEWHVHEETDKVFMTIEGEMIIDFRDGRVKISKGEMFIVPRGVEMKPSAEKECHIMLVEPRSVVNTGGTESELATANDIWI</sequence>
<evidence type="ECO:0000313" key="3">
    <source>
        <dbReference type="Proteomes" id="UP001168883"/>
    </source>
</evidence>
<dbReference type="Proteomes" id="UP001168883">
    <property type="component" value="Unassembled WGS sequence"/>
</dbReference>
<comment type="caution">
    <text evidence="2">The sequence shown here is derived from an EMBL/GenBank/DDBJ whole genome shotgun (WGS) entry which is preliminary data.</text>
</comment>
<gene>
    <name evidence="2" type="ORF">Q3C12_28915</name>
</gene>
<organism evidence="2 3">
    <name type="scientific">Paenibacillus ehimensis</name>
    <dbReference type="NCBI Taxonomy" id="79264"/>
    <lineage>
        <taxon>Bacteria</taxon>
        <taxon>Bacillati</taxon>
        <taxon>Bacillota</taxon>
        <taxon>Bacilli</taxon>
        <taxon>Bacillales</taxon>
        <taxon>Paenibacillaceae</taxon>
        <taxon>Paenibacillus</taxon>
    </lineage>
</organism>
<dbReference type="PANTHER" id="PTHR36114">
    <property type="entry name" value="16.7 KDA PROTEIN IN WHIE LOCUS"/>
    <property type="match status" value="1"/>
</dbReference>
<evidence type="ECO:0000259" key="1">
    <source>
        <dbReference type="Pfam" id="PF07883"/>
    </source>
</evidence>
<dbReference type="InterPro" id="IPR011051">
    <property type="entry name" value="RmlC_Cupin_sf"/>
</dbReference>
<dbReference type="SUPFAM" id="SSF51182">
    <property type="entry name" value="RmlC-like cupins"/>
    <property type="match status" value="1"/>
</dbReference>
<dbReference type="InterPro" id="IPR013096">
    <property type="entry name" value="Cupin_2"/>
</dbReference>
<dbReference type="CDD" id="cd02226">
    <property type="entry name" value="cupin_YdbB-like"/>
    <property type="match status" value="1"/>
</dbReference>
<evidence type="ECO:0000313" key="2">
    <source>
        <dbReference type="EMBL" id="MDO3681030.1"/>
    </source>
</evidence>
<dbReference type="EMBL" id="JAUMKJ010000052">
    <property type="protein sequence ID" value="MDO3681030.1"/>
    <property type="molecule type" value="Genomic_DNA"/>
</dbReference>
<keyword evidence="3" id="KW-1185">Reference proteome</keyword>
<reference evidence="2" key="1">
    <citation type="submission" date="2023-07" db="EMBL/GenBank/DDBJ databases">
        <authorList>
            <person name="Aktuganov G."/>
            <person name="Boyko T."/>
            <person name="Delegan Y."/>
            <person name="Galimzianova N."/>
            <person name="Gilvanova E."/>
            <person name="Korobov V."/>
            <person name="Kuzmina L."/>
            <person name="Melentiev A."/>
            <person name="Milman P."/>
            <person name="Ryabova A."/>
            <person name="Stupak E."/>
            <person name="Yasakov T."/>
            <person name="Zharikova N."/>
            <person name="Zhurenko E."/>
        </authorList>
    </citation>
    <scope>NUCLEOTIDE SEQUENCE</scope>
    <source>
        <strain evidence="2">IB-739</strain>
    </source>
</reference>
<accession>A0ABT8VJ58</accession>
<dbReference type="PANTHER" id="PTHR36114:SF1">
    <property type="entry name" value="16.7 KDA PROTEIN IN WHIE LOCUS"/>
    <property type="match status" value="1"/>
</dbReference>
<dbReference type="InterPro" id="IPR052044">
    <property type="entry name" value="PKS_Associated_Protein"/>
</dbReference>
<proteinExistence type="predicted"/>
<dbReference type="Gene3D" id="2.60.120.10">
    <property type="entry name" value="Jelly Rolls"/>
    <property type="match status" value="1"/>
</dbReference>
<feature type="domain" description="Cupin type-2" evidence="1">
    <location>
        <begin position="40"/>
        <end position="91"/>
    </location>
</feature>
<dbReference type="RefSeq" id="WP_025845562.1">
    <property type="nucleotide sequence ID" value="NZ_JAUMKJ010000052.1"/>
</dbReference>
<name>A0ABT8VJ58_9BACL</name>
<protein>
    <submittedName>
        <fullName evidence="2">Cupin domain-containing protein</fullName>
    </submittedName>
</protein>
<dbReference type="Pfam" id="PF07883">
    <property type="entry name" value="Cupin_2"/>
    <property type="match status" value="1"/>
</dbReference>
<dbReference type="InterPro" id="IPR014710">
    <property type="entry name" value="RmlC-like_jellyroll"/>
</dbReference>